<dbReference type="Proteomes" id="UP000319298">
    <property type="component" value="Chromosome"/>
</dbReference>
<dbReference type="PANTHER" id="PTHR43559:SF3">
    <property type="entry name" value="HYDROLASE YCAC-RELATED"/>
    <property type="match status" value="1"/>
</dbReference>
<reference evidence="2 3" key="2">
    <citation type="journal article" date="2020" name="Int. J. Syst. Evol. Microbiol.">
        <title>Description and complete genome sequences of Bradyrhizobium symbiodeficiens sp. nov., a non-symbiotic bacterium associated with legumes native to Canada.</title>
        <authorList>
            <person name="Bromfield E.S.P."/>
            <person name="Cloutier S."/>
            <person name="Nguyen H.D.T."/>
        </authorList>
    </citation>
    <scope>NUCLEOTIDE SEQUENCE [LARGE SCALE GENOMIC DNA]</scope>
    <source>
        <strain evidence="2 3">65S1MB</strain>
    </source>
</reference>
<sequence>MSYDRLTADNTAVLFVDHQTGLANGVQTQSPPEFINNVKALVTIAQIYKLPAVVTTSAHDGPNGPIIPVVEHGLPNAAIVHRPGQINAFDNEDFAAAVKKTGRKKLLIAGISTEVCVAFAALSAKHLGYDVYAVLDASGTWSKLVEDAAVARMVQAGIVPITWVAVGAELLGSWASPTGEAHAQLMGDHLPFSANNMAGYLSAKGASR</sequence>
<accession>A0ABX5W0N1</accession>
<dbReference type="InterPro" id="IPR000868">
    <property type="entry name" value="Isochorismatase-like_dom"/>
</dbReference>
<dbReference type="RefSeq" id="WP_140477947.1">
    <property type="nucleotide sequence ID" value="NZ_CP041090.2"/>
</dbReference>
<evidence type="ECO:0000259" key="1">
    <source>
        <dbReference type="Pfam" id="PF00857"/>
    </source>
</evidence>
<evidence type="ECO:0000313" key="2">
    <source>
        <dbReference type="EMBL" id="QDF36811.1"/>
    </source>
</evidence>
<keyword evidence="3" id="KW-1185">Reference proteome</keyword>
<organism evidence="2 3">
    <name type="scientific">Bradyrhizobium symbiodeficiens</name>
    <dbReference type="NCBI Taxonomy" id="1404367"/>
    <lineage>
        <taxon>Bacteria</taxon>
        <taxon>Pseudomonadati</taxon>
        <taxon>Pseudomonadota</taxon>
        <taxon>Alphaproteobacteria</taxon>
        <taxon>Hyphomicrobiales</taxon>
        <taxon>Nitrobacteraceae</taxon>
        <taxon>Bradyrhizobium</taxon>
    </lineage>
</organism>
<dbReference type="SUPFAM" id="SSF52499">
    <property type="entry name" value="Isochorismatase-like hydrolases"/>
    <property type="match status" value="1"/>
</dbReference>
<dbReference type="InterPro" id="IPR053152">
    <property type="entry name" value="Hydrolase_YcaC-like"/>
</dbReference>
<evidence type="ECO:0000313" key="3">
    <source>
        <dbReference type="Proteomes" id="UP000319298"/>
    </source>
</evidence>
<dbReference type="Gene3D" id="3.40.50.850">
    <property type="entry name" value="Isochorismatase-like"/>
    <property type="match status" value="1"/>
</dbReference>
<proteinExistence type="predicted"/>
<dbReference type="EMBL" id="CP041090">
    <property type="protein sequence ID" value="QDF36811.1"/>
    <property type="molecule type" value="Genomic_DNA"/>
</dbReference>
<dbReference type="Pfam" id="PF00857">
    <property type="entry name" value="Isochorismatase"/>
    <property type="match status" value="1"/>
</dbReference>
<reference evidence="3" key="1">
    <citation type="submission" date="2019-06" db="EMBL/GenBank/DDBJ databases">
        <title>Whole-Genome Sequence of Bradyrhizobium sp. 3 Strain 65S1MB.</title>
        <authorList>
            <person name="Bromfield E.S.P."/>
            <person name="Cloutier S."/>
            <person name="Nguyen H.D.T."/>
        </authorList>
    </citation>
    <scope>NUCLEOTIDE SEQUENCE [LARGE SCALE GENOMIC DNA]</scope>
    <source>
        <strain evidence="3">65S1MB</strain>
    </source>
</reference>
<protein>
    <submittedName>
        <fullName evidence="2">Isochorismatase family protein</fullName>
    </submittedName>
</protein>
<gene>
    <name evidence="2" type="ORF">FJN17_04080</name>
</gene>
<dbReference type="PANTHER" id="PTHR43559">
    <property type="entry name" value="HYDROLASE YCAC-RELATED"/>
    <property type="match status" value="1"/>
</dbReference>
<name>A0ABX5W0N1_9BRAD</name>
<dbReference type="InterPro" id="IPR036380">
    <property type="entry name" value="Isochorismatase-like_sf"/>
</dbReference>
<feature type="domain" description="Isochorismatase-like" evidence="1">
    <location>
        <begin position="11"/>
        <end position="163"/>
    </location>
</feature>